<comment type="catalytic activity">
    <reaction evidence="1 12">
        <text>Endohydrolysis of (1-&gt;4)-beta-D-xylosidic linkages in xylans.</text>
        <dbReference type="EC" id="3.2.1.8"/>
    </reaction>
</comment>
<protein>
    <recommendedName>
        <fullName evidence="12">Beta-xylanase</fullName>
        <ecNumber evidence="12">3.2.1.8</ecNumber>
    </recommendedName>
</protein>
<dbReference type="InterPro" id="IPR017853">
    <property type="entry name" value="GH"/>
</dbReference>
<evidence type="ECO:0000256" key="12">
    <source>
        <dbReference type="RuleBase" id="RU361174"/>
    </source>
</evidence>
<feature type="domain" description="GH10" evidence="14">
    <location>
        <begin position="49"/>
        <end position="365"/>
    </location>
</feature>
<evidence type="ECO:0000256" key="4">
    <source>
        <dbReference type="ARBA" id="ARBA00007495"/>
    </source>
</evidence>
<dbReference type="InterPro" id="IPR001000">
    <property type="entry name" value="GH10_dom"/>
</dbReference>
<dbReference type="EC" id="3.2.1.8" evidence="12"/>
<dbReference type="PANTHER" id="PTHR31490">
    <property type="entry name" value="GLYCOSYL HYDROLASE"/>
    <property type="match status" value="1"/>
</dbReference>
<comment type="caution">
    <text evidence="15">The sequence shown here is derived from an EMBL/GenBank/DDBJ whole genome shotgun (WGS) entry which is preliminary data.</text>
</comment>
<keyword evidence="10 12" id="KW-0624">Polysaccharide degradation</keyword>
<dbReference type="GO" id="GO:0045493">
    <property type="term" value="P:xylan catabolic process"/>
    <property type="evidence" value="ECO:0007669"/>
    <property type="project" value="UniProtKB-KW"/>
</dbReference>
<dbReference type="OrthoDB" id="3055998at2759"/>
<reference evidence="15 16" key="1">
    <citation type="submission" date="2018-05" db="EMBL/GenBank/DDBJ databases">
        <title>Genome sequencing and assembly of the regulated plant pathogen Lachnellula willkommii and related sister species for the development of diagnostic species identification markers.</title>
        <authorList>
            <person name="Giroux E."/>
            <person name="Bilodeau G."/>
        </authorList>
    </citation>
    <scope>NUCLEOTIDE SEQUENCE [LARGE SCALE GENOMIC DNA]</scope>
    <source>
        <strain evidence="15 16">CBS 268.59</strain>
    </source>
</reference>
<dbReference type="Gene3D" id="3.20.20.80">
    <property type="entry name" value="Glycosidases"/>
    <property type="match status" value="1"/>
</dbReference>
<dbReference type="PROSITE" id="PS00591">
    <property type="entry name" value="GH10_1"/>
    <property type="match status" value="1"/>
</dbReference>
<evidence type="ECO:0000256" key="5">
    <source>
        <dbReference type="ARBA" id="ARBA00022525"/>
    </source>
</evidence>
<evidence type="ECO:0000256" key="7">
    <source>
        <dbReference type="ARBA" id="ARBA00022801"/>
    </source>
</evidence>
<comment type="similarity">
    <text evidence="4 12">Belongs to the glycosyl hydrolase 10 (cellulase F) family.</text>
</comment>
<evidence type="ECO:0000256" key="6">
    <source>
        <dbReference type="ARBA" id="ARBA00022651"/>
    </source>
</evidence>
<evidence type="ECO:0000256" key="10">
    <source>
        <dbReference type="ARBA" id="ARBA00023326"/>
    </source>
</evidence>
<keyword evidence="8 12" id="KW-0119">Carbohydrate metabolism</keyword>
<dbReference type="GO" id="GO:0031176">
    <property type="term" value="F:endo-1,4-beta-xylanase activity"/>
    <property type="evidence" value="ECO:0007669"/>
    <property type="project" value="UniProtKB-EC"/>
</dbReference>
<evidence type="ECO:0000256" key="8">
    <source>
        <dbReference type="ARBA" id="ARBA00023277"/>
    </source>
</evidence>
<feature type="non-terminal residue" evidence="15">
    <location>
        <position position="1"/>
    </location>
</feature>
<feature type="compositionally biased region" description="Basic and acidic residues" evidence="13">
    <location>
        <begin position="58"/>
        <end position="70"/>
    </location>
</feature>
<dbReference type="SUPFAM" id="SSF51445">
    <property type="entry name" value="(Trans)glycosidases"/>
    <property type="match status" value="1"/>
</dbReference>
<organism evidence="15 16">
    <name type="scientific">Lachnellula suecica</name>
    <dbReference type="NCBI Taxonomy" id="602035"/>
    <lineage>
        <taxon>Eukaryota</taxon>
        <taxon>Fungi</taxon>
        <taxon>Dikarya</taxon>
        <taxon>Ascomycota</taxon>
        <taxon>Pezizomycotina</taxon>
        <taxon>Leotiomycetes</taxon>
        <taxon>Helotiales</taxon>
        <taxon>Lachnaceae</taxon>
        <taxon>Lachnellula</taxon>
    </lineage>
</organism>
<dbReference type="PRINTS" id="PR00134">
    <property type="entry name" value="GLHYDRLASE10"/>
</dbReference>
<dbReference type="AlphaFoldDB" id="A0A8T9CFQ0"/>
<proteinExistence type="inferred from homology"/>
<dbReference type="Proteomes" id="UP000469558">
    <property type="component" value="Unassembled WGS sequence"/>
</dbReference>
<evidence type="ECO:0000313" key="16">
    <source>
        <dbReference type="Proteomes" id="UP000469558"/>
    </source>
</evidence>
<dbReference type="InterPro" id="IPR031158">
    <property type="entry name" value="GH10_AS"/>
</dbReference>
<evidence type="ECO:0000259" key="14">
    <source>
        <dbReference type="PROSITE" id="PS51760"/>
    </source>
</evidence>
<comment type="subcellular location">
    <subcellularLocation>
        <location evidence="2">Secreted</location>
    </subcellularLocation>
</comment>
<evidence type="ECO:0000313" key="15">
    <source>
        <dbReference type="EMBL" id="TVY84679.1"/>
    </source>
</evidence>
<dbReference type="Pfam" id="PF00331">
    <property type="entry name" value="Glyco_hydro_10"/>
    <property type="match status" value="1"/>
</dbReference>
<sequence>MWQPVHLNISCSINSLLILTTMRVSTVVLPFLLPAAYAQLNTLAKAAVSTTQTSLRRPPRDEQNRTDSKDFGTATDNVEFPDTALVAALSNTSEFGQVTPGNTQKWDSIEPSPGVFSFTQGDVVTALAEKNSQLLRCHNLVWFQQLPAWVLNGTWTNATLTAALQKHVTTEVTHYKGQCYAWDVVNEALNDDGTFRNSVFFTTIGESYIKIAFDAAAAADPDVKLYYNDFSIETPGKKATGALNIVKSLKASGTKIDGVGFQAHFIVGSTPSKAVQVANLQSFTALGVEVAITELDIRMTLPSTAALLSQQSTDYQNTVAACLAVKSCVGITYSWVPSTFPGTGAACLFDENLVRKPAYFGVVAAFTGSSTNSTNAVASTNLSNATTQGVFSQTANGTNSSIANPSSPASRPNFTSSAVVKGPR</sequence>
<gene>
    <name evidence="15" type="primary">xynD_1</name>
    <name evidence="15" type="ORF">LSUE1_G000719</name>
</gene>
<feature type="region of interest" description="Disordered" evidence="13">
    <location>
        <begin position="394"/>
        <end position="424"/>
    </location>
</feature>
<evidence type="ECO:0000256" key="11">
    <source>
        <dbReference type="PROSITE-ProRule" id="PRU10061"/>
    </source>
</evidence>
<keyword evidence="5" id="KW-0964">Secreted</keyword>
<evidence type="ECO:0000256" key="3">
    <source>
        <dbReference type="ARBA" id="ARBA00004851"/>
    </source>
</evidence>
<evidence type="ECO:0000256" key="2">
    <source>
        <dbReference type="ARBA" id="ARBA00004613"/>
    </source>
</evidence>
<dbReference type="EMBL" id="QGMK01000063">
    <property type="protein sequence ID" value="TVY84679.1"/>
    <property type="molecule type" value="Genomic_DNA"/>
</dbReference>
<keyword evidence="16" id="KW-1185">Reference proteome</keyword>
<feature type="active site" description="Nucleophile" evidence="11">
    <location>
        <position position="294"/>
    </location>
</feature>
<feature type="region of interest" description="Disordered" evidence="13">
    <location>
        <begin position="49"/>
        <end position="76"/>
    </location>
</feature>
<name>A0A8T9CFQ0_9HELO</name>
<comment type="pathway">
    <text evidence="3">Glycan degradation; xylan degradation.</text>
</comment>
<keyword evidence="9 12" id="KW-0326">Glycosidase</keyword>
<dbReference type="PANTHER" id="PTHR31490:SF35">
    <property type="entry name" value="ENDO-1,4-BETA-XYLANASE"/>
    <property type="match status" value="1"/>
</dbReference>
<dbReference type="PROSITE" id="PS51760">
    <property type="entry name" value="GH10_2"/>
    <property type="match status" value="1"/>
</dbReference>
<dbReference type="GO" id="GO:0005576">
    <property type="term" value="C:extracellular region"/>
    <property type="evidence" value="ECO:0007669"/>
    <property type="project" value="UniProtKB-SubCell"/>
</dbReference>
<dbReference type="SMART" id="SM00633">
    <property type="entry name" value="Glyco_10"/>
    <property type="match status" value="1"/>
</dbReference>
<evidence type="ECO:0000256" key="9">
    <source>
        <dbReference type="ARBA" id="ARBA00023295"/>
    </source>
</evidence>
<keyword evidence="7 12" id="KW-0378">Hydrolase</keyword>
<evidence type="ECO:0000256" key="13">
    <source>
        <dbReference type="SAM" id="MobiDB-lite"/>
    </source>
</evidence>
<evidence type="ECO:0000256" key="1">
    <source>
        <dbReference type="ARBA" id="ARBA00000681"/>
    </source>
</evidence>
<dbReference type="InterPro" id="IPR044846">
    <property type="entry name" value="GH10"/>
</dbReference>
<accession>A0A8T9CFQ0</accession>
<feature type="compositionally biased region" description="Low complexity" evidence="13">
    <location>
        <begin position="399"/>
        <end position="413"/>
    </location>
</feature>
<keyword evidence="6" id="KW-0858">Xylan degradation</keyword>